<dbReference type="PROSITE" id="PS51682">
    <property type="entry name" value="SAM_OMT_I"/>
    <property type="match status" value="1"/>
</dbReference>
<dbReference type="Pfam" id="PF01596">
    <property type="entry name" value="Methyltransf_3"/>
    <property type="match status" value="1"/>
</dbReference>
<keyword evidence="3" id="KW-0808">Transferase</keyword>
<evidence type="ECO:0000256" key="2">
    <source>
        <dbReference type="ARBA" id="ARBA00022603"/>
    </source>
</evidence>
<evidence type="ECO:0000256" key="4">
    <source>
        <dbReference type="ARBA" id="ARBA00022691"/>
    </source>
</evidence>
<dbReference type="Proteomes" id="UP000613580">
    <property type="component" value="Unassembled WGS sequence"/>
</dbReference>
<dbReference type="SUPFAM" id="SSF53335">
    <property type="entry name" value="S-adenosyl-L-methionine-dependent methyltransferases"/>
    <property type="match status" value="1"/>
</dbReference>
<comment type="similarity">
    <text evidence="6">Belongs to the class I-like SAM-binding methyltransferase superfamily. Cation-dependent O-methyltransferase family.</text>
</comment>
<dbReference type="Gene3D" id="3.40.50.150">
    <property type="entry name" value="Vaccinia Virus protein VP39"/>
    <property type="match status" value="1"/>
</dbReference>
<dbReference type="InterPro" id="IPR002935">
    <property type="entry name" value="SAM_O-MeTrfase"/>
</dbReference>
<dbReference type="GO" id="GO:0016206">
    <property type="term" value="F:catechol O-methyltransferase activity"/>
    <property type="evidence" value="ECO:0007669"/>
    <property type="project" value="UniProtKB-EC"/>
</dbReference>
<proteinExistence type="inferred from homology"/>
<evidence type="ECO:0000256" key="5">
    <source>
        <dbReference type="ARBA" id="ARBA00022939"/>
    </source>
</evidence>
<evidence type="ECO:0000256" key="1">
    <source>
        <dbReference type="ARBA" id="ARBA00012880"/>
    </source>
</evidence>
<keyword evidence="8" id="KW-1185">Reference proteome</keyword>
<dbReference type="GO" id="GO:0032259">
    <property type="term" value="P:methylation"/>
    <property type="evidence" value="ECO:0007669"/>
    <property type="project" value="UniProtKB-KW"/>
</dbReference>
<organism evidence="7 8">
    <name type="scientific">Mycena chlorophos</name>
    <name type="common">Agaric fungus</name>
    <name type="synonym">Agaricus chlorophos</name>
    <dbReference type="NCBI Taxonomy" id="658473"/>
    <lineage>
        <taxon>Eukaryota</taxon>
        <taxon>Fungi</taxon>
        <taxon>Dikarya</taxon>
        <taxon>Basidiomycota</taxon>
        <taxon>Agaricomycotina</taxon>
        <taxon>Agaricomycetes</taxon>
        <taxon>Agaricomycetidae</taxon>
        <taxon>Agaricales</taxon>
        <taxon>Marasmiineae</taxon>
        <taxon>Mycenaceae</taxon>
        <taxon>Mycena</taxon>
    </lineage>
</organism>
<evidence type="ECO:0000313" key="8">
    <source>
        <dbReference type="Proteomes" id="UP000613580"/>
    </source>
</evidence>
<sequence>MDPALLQKYPSLKKFQELGDDYWKDGRETKLLDWIYARPDLEQLRNNPAAICAAMDDFAAQHDFLINIGPDKARPVVDMINTNKPRTFVEMGGYVGYSAIAFGHALRSTGVEGVRLWSLEFSPLFAAITMNLVDLAGLSDVVKVVTGAAADSVRRLVREGRLERIDMLFLDHVEDLYHEDLQVCEQLGLLKSGACIVADNVLRPGAPKYREYVNASSTLETKVTKGLIVPGDFEDEVWFSQVK</sequence>
<keyword evidence="2" id="KW-0489">Methyltransferase</keyword>
<dbReference type="EMBL" id="JACAZE010000008">
    <property type="protein sequence ID" value="KAF7308283.1"/>
    <property type="molecule type" value="Genomic_DNA"/>
</dbReference>
<evidence type="ECO:0000256" key="3">
    <source>
        <dbReference type="ARBA" id="ARBA00022679"/>
    </source>
</evidence>
<dbReference type="OrthoDB" id="186626at2759"/>
<reference evidence="7" key="1">
    <citation type="submission" date="2020-05" db="EMBL/GenBank/DDBJ databases">
        <title>Mycena genomes resolve the evolution of fungal bioluminescence.</title>
        <authorList>
            <person name="Tsai I.J."/>
        </authorList>
    </citation>
    <scope>NUCLEOTIDE SEQUENCE</scope>
    <source>
        <strain evidence="7">110903Hualien_Pintung</strain>
    </source>
</reference>
<evidence type="ECO:0000313" key="7">
    <source>
        <dbReference type="EMBL" id="KAF7308283.1"/>
    </source>
</evidence>
<dbReference type="PANTHER" id="PTHR43836:SF2">
    <property type="entry name" value="CATECHOL O-METHYLTRANSFERASE 1-RELATED"/>
    <property type="match status" value="1"/>
</dbReference>
<keyword evidence="4" id="KW-0949">S-adenosyl-L-methionine</keyword>
<protein>
    <recommendedName>
        <fullName evidence="1">catechol O-methyltransferase</fullName>
        <ecNumber evidence="1">2.1.1.6</ecNumber>
    </recommendedName>
</protein>
<gene>
    <name evidence="7" type="ORF">HMN09_00676300</name>
</gene>
<accession>A0A8H6WB45</accession>
<dbReference type="AlphaFoldDB" id="A0A8H6WB45"/>
<name>A0A8H6WB45_MYCCL</name>
<keyword evidence="5" id="KW-0128">Catecholamine metabolism</keyword>
<dbReference type="EC" id="2.1.1.6" evidence="1"/>
<evidence type="ECO:0000256" key="6">
    <source>
        <dbReference type="ARBA" id="ARBA00023453"/>
    </source>
</evidence>
<dbReference type="PANTHER" id="PTHR43836">
    <property type="entry name" value="CATECHOL O-METHYLTRANSFERASE 1-RELATED"/>
    <property type="match status" value="1"/>
</dbReference>
<comment type="caution">
    <text evidence="7">The sequence shown here is derived from an EMBL/GenBank/DDBJ whole genome shotgun (WGS) entry which is preliminary data.</text>
</comment>
<dbReference type="GO" id="GO:0006584">
    <property type="term" value="P:catecholamine metabolic process"/>
    <property type="evidence" value="ECO:0007669"/>
    <property type="project" value="UniProtKB-KW"/>
</dbReference>
<dbReference type="InterPro" id="IPR029063">
    <property type="entry name" value="SAM-dependent_MTases_sf"/>
</dbReference>